<dbReference type="Proteomes" id="UP000032427">
    <property type="component" value="Chromosome 1"/>
</dbReference>
<dbReference type="AlphaFoldDB" id="A0A090IJC8"/>
<feature type="transmembrane region" description="Helical" evidence="6">
    <location>
        <begin position="21"/>
        <end position="41"/>
    </location>
</feature>
<organism evidence="9 10">
    <name type="scientific">Aliivibrio wodanis</name>
    <dbReference type="NCBI Taxonomy" id="80852"/>
    <lineage>
        <taxon>Bacteria</taxon>
        <taxon>Pseudomonadati</taxon>
        <taxon>Pseudomonadota</taxon>
        <taxon>Gammaproteobacteria</taxon>
        <taxon>Vibrionales</taxon>
        <taxon>Vibrionaceae</taxon>
        <taxon>Aliivibrio</taxon>
    </lineage>
</organism>
<dbReference type="PANTHER" id="PTHR32309:SF13">
    <property type="entry name" value="FERRIC ENTEROBACTIN TRANSPORT PROTEIN FEPE"/>
    <property type="match status" value="1"/>
</dbReference>
<evidence type="ECO:0000256" key="6">
    <source>
        <dbReference type="SAM" id="Phobius"/>
    </source>
</evidence>
<dbReference type="InterPro" id="IPR032807">
    <property type="entry name" value="GNVR"/>
</dbReference>
<dbReference type="PATRIC" id="fig|80852.17.peg.172"/>
<evidence type="ECO:0000259" key="7">
    <source>
        <dbReference type="Pfam" id="PF02706"/>
    </source>
</evidence>
<dbReference type="GO" id="GO:0005886">
    <property type="term" value="C:plasma membrane"/>
    <property type="evidence" value="ECO:0007669"/>
    <property type="project" value="UniProtKB-SubCell"/>
</dbReference>
<dbReference type="InterPro" id="IPR003856">
    <property type="entry name" value="LPS_length_determ_N"/>
</dbReference>
<name>A0A090IJC8_9GAMM</name>
<feature type="transmembrane region" description="Helical" evidence="6">
    <location>
        <begin position="276"/>
        <end position="298"/>
    </location>
</feature>
<evidence type="ECO:0000313" key="10">
    <source>
        <dbReference type="Proteomes" id="UP000032427"/>
    </source>
</evidence>
<keyword evidence="3 6" id="KW-0812">Transmembrane</keyword>
<proteinExistence type="predicted"/>
<dbReference type="EMBL" id="LN554846">
    <property type="protein sequence ID" value="CED70262.1"/>
    <property type="molecule type" value="Genomic_DNA"/>
</dbReference>
<evidence type="ECO:0000256" key="5">
    <source>
        <dbReference type="ARBA" id="ARBA00023136"/>
    </source>
</evidence>
<keyword evidence="2" id="KW-1003">Cell membrane</keyword>
<dbReference type="GO" id="GO:0004713">
    <property type="term" value="F:protein tyrosine kinase activity"/>
    <property type="evidence" value="ECO:0007669"/>
    <property type="project" value="TreeGrafter"/>
</dbReference>
<feature type="domain" description="Polysaccharide chain length determinant N-terminal" evidence="7">
    <location>
        <begin position="6"/>
        <end position="107"/>
    </location>
</feature>
<evidence type="ECO:0000256" key="3">
    <source>
        <dbReference type="ARBA" id="ARBA00022692"/>
    </source>
</evidence>
<keyword evidence="10" id="KW-1185">Reference proteome</keyword>
<reference evidence="10" key="1">
    <citation type="submission" date="2014-09" db="EMBL/GenBank/DDBJ databases">
        <authorList>
            <person name="Hjerde E."/>
        </authorList>
    </citation>
    <scope>NUCLEOTIDE SEQUENCE [LARGE SCALE GENOMIC DNA]</scope>
    <source>
        <strain evidence="10">06/09/139</strain>
    </source>
</reference>
<dbReference type="Pfam" id="PF02706">
    <property type="entry name" value="Wzz"/>
    <property type="match status" value="1"/>
</dbReference>
<evidence type="ECO:0000256" key="1">
    <source>
        <dbReference type="ARBA" id="ARBA00004651"/>
    </source>
</evidence>
<evidence type="ECO:0000313" key="9">
    <source>
        <dbReference type="EMBL" id="CED70262.1"/>
    </source>
</evidence>
<dbReference type="OrthoDB" id="9775724at2"/>
<dbReference type="STRING" id="80852.AWOD_I_0167"/>
<dbReference type="PANTHER" id="PTHR32309">
    <property type="entry name" value="TYROSINE-PROTEIN KINASE"/>
    <property type="match status" value="1"/>
</dbReference>
<evidence type="ECO:0000259" key="8">
    <source>
        <dbReference type="Pfam" id="PF13807"/>
    </source>
</evidence>
<protein>
    <submittedName>
        <fullName evidence="9">Lipopolysaccharide biosynthesis protein, chain length determinant</fullName>
    </submittedName>
</protein>
<gene>
    <name evidence="9" type="primary">wzz</name>
    <name evidence="9" type="ORF">AWOD_I_0167</name>
</gene>
<dbReference type="KEGG" id="awd:AWOD_I_0167"/>
<accession>A0A090IJC8</accession>
<evidence type="ECO:0000256" key="2">
    <source>
        <dbReference type="ARBA" id="ARBA00022475"/>
    </source>
</evidence>
<dbReference type="HOGENOM" id="CLU_074107_0_0_6"/>
<sequence>MQETREIELSDLFQAIWNGKWLVVVFTGMITALSIVIALQLPNVYRAEIIVSPTAADGSGGLAGMASQLGGLASIAGISLGGNDSSNTNIALATLRSRQLLTSFIRKHQLEVPLLAVEKWDQENDSLVIDPEVYLTQEQRWNPERRPETKGIPTDWELYKAFTKLITIDNDKKTGLITLSVNYFDPKMAQEWTTLLVAELNVWMKNKKIIEAQNNIKYMEDQLERTSIAEMQKIFYQLIEEQTKDLMLASVNEEFAFKVIDPAVVPEEKDQPKRSIIVAISFMLGAILSTLIVLIRYVNRQKNRN</sequence>
<keyword evidence="4 6" id="KW-1133">Transmembrane helix</keyword>
<feature type="domain" description="Tyrosine-protein kinase G-rich" evidence="8">
    <location>
        <begin position="232"/>
        <end position="297"/>
    </location>
</feature>
<dbReference type="InterPro" id="IPR050445">
    <property type="entry name" value="Bact_polysacc_biosynth/exp"/>
</dbReference>
<keyword evidence="5 6" id="KW-0472">Membrane</keyword>
<dbReference type="Pfam" id="PF13807">
    <property type="entry name" value="GNVR"/>
    <property type="match status" value="1"/>
</dbReference>
<evidence type="ECO:0000256" key="4">
    <source>
        <dbReference type="ARBA" id="ARBA00022989"/>
    </source>
</evidence>
<comment type="subcellular location">
    <subcellularLocation>
        <location evidence="1">Cell membrane</location>
        <topology evidence="1">Multi-pass membrane protein</topology>
    </subcellularLocation>
</comment>